<evidence type="ECO:0000256" key="2">
    <source>
        <dbReference type="ARBA" id="ARBA00010790"/>
    </source>
</evidence>
<dbReference type="Proteomes" id="UP000006055">
    <property type="component" value="Chromosome"/>
</dbReference>
<dbReference type="RefSeq" id="WP_014811735.1">
    <property type="nucleotide sequence ID" value="NC_018025.1"/>
</dbReference>
<dbReference type="HOGENOM" id="CLU_105003_0_0_7"/>
<dbReference type="PANTHER" id="PTHR47470">
    <property type="entry name" value="CHOLESTEROL OXIDASE"/>
    <property type="match status" value="1"/>
</dbReference>
<sequence length="206" mass="23374">MSDLGGLGIIFTETLSGWVGIGERDFFSGQIKGEENNTWMSFDARITIPNLQEFIDSPDHAAQLDGNVTFEPLGGTFPMRDGVFTLYSIDPKLRIKLMTYAFRFTADDGRTYFVFGKKNIKHDHWKIDVFQDITTLFTTVHQGDDSGAPMYAAGILRFKFFHFLPLMLNMQVPGADTFWRIMAGKWAITKFMVGTLIREYILGSGR</sequence>
<evidence type="ECO:0000256" key="1">
    <source>
        <dbReference type="ARBA" id="ARBA00001974"/>
    </source>
</evidence>
<keyword evidence="3" id="KW-0285">Flavoprotein</keyword>
<evidence type="ECO:0000313" key="6">
    <source>
        <dbReference type="EMBL" id="AFM26609.1"/>
    </source>
</evidence>
<dbReference type="GO" id="GO:0016491">
    <property type="term" value="F:oxidoreductase activity"/>
    <property type="evidence" value="ECO:0007669"/>
    <property type="project" value="UniProtKB-KW"/>
</dbReference>
<comment type="cofactor">
    <cofactor evidence="1">
        <name>FAD</name>
        <dbReference type="ChEBI" id="CHEBI:57692"/>
    </cofactor>
</comment>
<dbReference type="EMBL" id="CP003360">
    <property type="protein sequence ID" value="AFM26609.1"/>
    <property type="molecule type" value="Genomic_DNA"/>
</dbReference>
<proteinExistence type="inferred from homology"/>
<keyword evidence="7" id="KW-1185">Reference proteome</keyword>
<reference evidence="7" key="1">
    <citation type="submission" date="2012-06" db="EMBL/GenBank/DDBJ databases">
        <title>Complete sequence of chromosome of Desulfomonile tiedjei DSM 6799.</title>
        <authorList>
            <person name="Lucas S."/>
            <person name="Copeland A."/>
            <person name="Lapidus A."/>
            <person name="Glavina del Rio T."/>
            <person name="Dalin E."/>
            <person name="Tice H."/>
            <person name="Bruce D."/>
            <person name="Goodwin L."/>
            <person name="Pitluck S."/>
            <person name="Peters L."/>
            <person name="Ovchinnikova G."/>
            <person name="Zeytun A."/>
            <person name="Lu M."/>
            <person name="Kyrpides N."/>
            <person name="Mavromatis K."/>
            <person name="Ivanova N."/>
            <person name="Brettin T."/>
            <person name="Detter J.C."/>
            <person name="Han C."/>
            <person name="Larimer F."/>
            <person name="Land M."/>
            <person name="Hauser L."/>
            <person name="Markowitz V."/>
            <person name="Cheng J.-F."/>
            <person name="Hugenholtz P."/>
            <person name="Woyke T."/>
            <person name="Wu D."/>
            <person name="Spring S."/>
            <person name="Schroeder M."/>
            <person name="Brambilla E."/>
            <person name="Klenk H.-P."/>
            <person name="Eisen J.A."/>
        </authorList>
    </citation>
    <scope>NUCLEOTIDE SEQUENCE [LARGE SCALE GENOMIC DNA]</scope>
    <source>
        <strain evidence="7">ATCC 49306 / DSM 6799 / DCB-1</strain>
    </source>
</reference>
<evidence type="ECO:0000256" key="4">
    <source>
        <dbReference type="ARBA" id="ARBA00022827"/>
    </source>
</evidence>
<dbReference type="STRING" id="706587.Desti_3967"/>
<dbReference type="OrthoDB" id="2339873at2"/>
<organism evidence="6 7">
    <name type="scientific">Desulfomonile tiedjei (strain ATCC 49306 / DSM 6799 / DCB-1)</name>
    <dbReference type="NCBI Taxonomy" id="706587"/>
    <lineage>
        <taxon>Bacteria</taxon>
        <taxon>Pseudomonadati</taxon>
        <taxon>Thermodesulfobacteriota</taxon>
        <taxon>Desulfomonilia</taxon>
        <taxon>Desulfomonilales</taxon>
        <taxon>Desulfomonilaceae</taxon>
        <taxon>Desulfomonile</taxon>
    </lineage>
</organism>
<keyword evidence="5" id="KW-0560">Oxidoreductase</keyword>
<evidence type="ECO:0000256" key="5">
    <source>
        <dbReference type="ARBA" id="ARBA00023002"/>
    </source>
</evidence>
<gene>
    <name evidence="6" type="ordered locus">Desti_3967</name>
</gene>
<keyword evidence="4" id="KW-0274">FAD</keyword>
<protein>
    <submittedName>
        <fullName evidence="6">Uncharacterized protein</fullName>
    </submittedName>
</protein>
<name>I4CAL8_DESTA</name>
<dbReference type="eggNOG" id="COG1752">
    <property type="taxonomic scope" value="Bacteria"/>
</dbReference>
<evidence type="ECO:0000313" key="7">
    <source>
        <dbReference type="Proteomes" id="UP000006055"/>
    </source>
</evidence>
<comment type="similarity">
    <text evidence="2">Belongs to the GMC oxidoreductase family.</text>
</comment>
<evidence type="ECO:0000256" key="3">
    <source>
        <dbReference type="ARBA" id="ARBA00022630"/>
    </source>
</evidence>
<dbReference type="AlphaFoldDB" id="I4CAL8"/>
<dbReference type="KEGG" id="dti:Desti_3967"/>
<dbReference type="InterPro" id="IPR052542">
    <property type="entry name" value="Cholesterol_Oxidase"/>
</dbReference>
<dbReference type="PANTHER" id="PTHR47470:SF1">
    <property type="entry name" value="FAD-DEPENDENT OXIDOREDUCTASE 2 FAD BINDING DOMAIN-CONTAINING PROTEIN"/>
    <property type="match status" value="1"/>
</dbReference>
<accession>I4CAL8</accession>